<dbReference type="SUPFAM" id="SSF52518">
    <property type="entry name" value="Thiamin diphosphate-binding fold (THDP-binding)"/>
    <property type="match status" value="2"/>
</dbReference>
<accession>A0A0C2BJX2</accession>
<evidence type="ECO:0000256" key="2">
    <source>
        <dbReference type="ARBA" id="ARBA00007812"/>
    </source>
</evidence>
<feature type="domain" description="Thiamine pyrophosphate enzyme N-terminal TPP-binding" evidence="7">
    <location>
        <begin position="6"/>
        <end position="121"/>
    </location>
</feature>
<dbReference type="InterPro" id="IPR011766">
    <property type="entry name" value="TPP_enzyme_TPP-bd"/>
</dbReference>
<dbReference type="STRING" id="709839.TSA66_13015"/>
<dbReference type="RefSeq" id="WP_040040339.1">
    <property type="nucleotide sequence ID" value="NZ_JWJG01000028.1"/>
</dbReference>
<gene>
    <name evidence="8" type="ORF">TSA66_13015</name>
</gene>
<dbReference type="EMBL" id="JWJG01000028">
    <property type="protein sequence ID" value="KIF81515.1"/>
    <property type="molecule type" value="Genomic_DNA"/>
</dbReference>
<dbReference type="Proteomes" id="UP000031572">
    <property type="component" value="Unassembled WGS sequence"/>
</dbReference>
<protein>
    <submittedName>
        <fullName evidence="8">Acetolactate synthase large subunit</fullName>
    </submittedName>
</protein>
<dbReference type="InterPro" id="IPR012001">
    <property type="entry name" value="Thiamin_PyroP_enz_TPP-bd_dom"/>
</dbReference>
<dbReference type="PANTHER" id="PTHR18968:SF13">
    <property type="entry name" value="ACETOLACTATE SYNTHASE CATALYTIC SUBUNIT, MITOCHONDRIAL"/>
    <property type="match status" value="1"/>
</dbReference>
<keyword evidence="9" id="KW-1185">Reference proteome</keyword>
<dbReference type="SUPFAM" id="SSF52467">
    <property type="entry name" value="DHS-like NAD/FAD-binding domain"/>
    <property type="match status" value="1"/>
</dbReference>
<evidence type="ECO:0000256" key="4">
    <source>
        <dbReference type="RuleBase" id="RU362132"/>
    </source>
</evidence>
<dbReference type="GO" id="GO:0050660">
    <property type="term" value="F:flavin adenine dinucleotide binding"/>
    <property type="evidence" value="ECO:0007669"/>
    <property type="project" value="TreeGrafter"/>
</dbReference>
<dbReference type="InterPro" id="IPR000399">
    <property type="entry name" value="TPP-bd_CS"/>
</dbReference>
<dbReference type="PANTHER" id="PTHR18968">
    <property type="entry name" value="THIAMINE PYROPHOSPHATE ENZYMES"/>
    <property type="match status" value="1"/>
</dbReference>
<feature type="domain" description="Thiamine pyrophosphate enzyme central" evidence="5">
    <location>
        <begin position="192"/>
        <end position="325"/>
    </location>
</feature>
<dbReference type="GO" id="GO:0003984">
    <property type="term" value="F:acetolactate synthase activity"/>
    <property type="evidence" value="ECO:0007669"/>
    <property type="project" value="TreeGrafter"/>
</dbReference>
<feature type="domain" description="Thiamine pyrophosphate enzyme TPP-binding" evidence="6">
    <location>
        <begin position="389"/>
        <end position="536"/>
    </location>
</feature>
<name>A0A0C2BJX2_9BURK</name>
<dbReference type="GO" id="GO:0005948">
    <property type="term" value="C:acetolactate synthase complex"/>
    <property type="evidence" value="ECO:0007669"/>
    <property type="project" value="TreeGrafter"/>
</dbReference>
<dbReference type="InterPro" id="IPR029035">
    <property type="entry name" value="DHS-like_NAD/FAD-binding_dom"/>
</dbReference>
<dbReference type="CDD" id="cd00568">
    <property type="entry name" value="TPP_enzymes"/>
    <property type="match status" value="1"/>
</dbReference>
<comment type="cofactor">
    <cofactor evidence="1">
        <name>thiamine diphosphate</name>
        <dbReference type="ChEBI" id="CHEBI:58937"/>
    </cofactor>
</comment>
<evidence type="ECO:0000256" key="3">
    <source>
        <dbReference type="ARBA" id="ARBA00023052"/>
    </source>
</evidence>
<dbReference type="Pfam" id="PF02775">
    <property type="entry name" value="TPP_enzyme_C"/>
    <property type="match status" value="1"/>
</dbReference>
<comment type="caution">
    <text evidence="8">The sequence shown here is derived from an EMBL/GenBank/DDBJ whole genome shotgun (WGS) entry which is preliminary data.</text>
</comment>
<keyword evidence="3 4" id="KW-0786">Thiamine pyrophosphate</keyword>
<evidence type="ECO:0000313" key="8">
    <source>
        <dbReference type="EMBL" id="KIF81515.1"/>
    </source>
</evidence>
<proteinExistence type="inferred from homology"/>
<evidence type="ECO:0000256" key="1">
    <source>
        <dbReference type="ARBA" id="ARBA00001964"/>
    </source>
</evidence>
<evidence type="ECO:0000313" key="9">
    <source>
        <dbReference type="Proteomes" id="UP000031572"/>
    </source>
</evidence>
<dbReference type="GO" id="GO:0000287">
    <property type="term" value="F:magnesium ion binding"/>
    <property type="evidence" value="ECO:0007669"/>
    <property type="project" value="InterPro"/>
</dbReference>
<sequence>MKKTAAWLAVYAMEQLGIKFTFGIPGVHNTELYDELNNSQSVTPVLVTHEGGAAFMADGVSRAAGDTIGALAIVPAAGFTHAASGIGEAFLDGIPMLIFSGGIRTDTGKRYQLHEIDQMELAKPLTKAAFRVLRHEDVVPTIFEAYRIATGGEPGPVLIEIPVNLQLFPGEVGELPRWQAQPVQQAPERAVIRRAADMLLGAQKTGLFVGWGARAATDELVAIAELLQAPVSTTLQGLSTFPGDHPLHAGFGFSPSAVPAARNAFKDCDAMLAVGTHFGEIPTGSFSAVVPRNLVHVDINPDVFDANYPGAVNIAGDAKATLAALLAELKARGPRAANTELRAQIARDKRAYREEWYAHDSKGRVNPARFFDELRRQMPDDAVTVLDDGNHTFLTAELFPIHPGGRLLTPTDFNAMGYAVPAAIGAKLAQPDMEVFAIVGDGCFMMTCMEIVTAAANRLGVIYFVFHDGELSQIAQAQQIPYNRKPCTVLAGPNIEGIALATGAAYVAMPDEKAIAGAISEARRIAAGGRPVIVDVAIDYSKRTAFTSGTAKSTFKRFPLSQRVRFAGRALMRKVTG</sequence>
<dbReference type="CDD" id="cd07035">
    <property type="entry name" value="TPP_PYR_POX_like"/>
    <property type="match status" value="1"/>
</dbReference>
<dbReference type="AlphaFoldDB" id="A0A0C2BJX2"/>
<dbReference type="GO" id="GO:0009099">
    <property type="term" value="P:L-valine biosynthetic process"/>
    <property type="evidence" value="ECO:0007669"/>
    <property type="project" value="TreeGrafter"/>
</dbReference>
<evidence type="ECO:0000259" key="6">
    <source>
        <dbReference type="Pfam" id="PF02775"/>
    </source>
</evidence>
<organism evidence="8 9">
    <name type="scientific">Noviherbaspirillum autotrophicum</name>
    <dbReference type="NCBI Taxonomy" id="709839"/>
    <lineage>
        <taxon>Bacteria</taxon>
        <taxon>Pseudomonadati</taxon>
        <taxon>Pseudomonadota</taxon>
        <taxon>Betaproteobacteria</taxon>
        <taxon>Burkholderiales</taxon>
        <taxon>Oxalobacteraceae</taxon>
        <taxon>Noviherbaspirillum</taxon>
    </lineage>
</organism>
<comment type="similarity">
    <text evidence="2 4">Belongs to the TPP enzyme family.</text>
</comment>
<dbReference type="PROSITE" id="PS00187">
    <property type="entry name" value="TPP_ENZYMES"/>
    <property type="match status" value="1"/>
</dbReference>
<dbReference type="InterPro" id="IPR045229">
    <property type="entry name" value="TPP_enz"/>
</dbReference>
<dbReference type="OrthoDB" id="2254214at2"/>
<dbReference type="InterPro" id="IPR012000">
    <property type="entry name" value="Thiamin_PyroP_enz_cen_dom"/>
</dbReference>
<dbReference type="GO" id="GO:0030976">
    <property type="term" value="F:thiamine pyrophosphate binding"/>
    <property type="evidence" value="ECO:0007669"/>
    <property type="project" value="InterPro"/>
</dbReference>
<dbReference type="Pfam" id="PF02776">
    <property type="entry name" value="TPP_enzyme_N"/>
    <property type="match status" value="1"/>
</dbReference>
<dbReference type="InterPro" id="IPR029061">
    <property type="entry name" value="THDP-binding"/>
</dbReference>
<evidence type="ECO:0000259" key="5">
    <source>
        <dbReference type="Pfam" id="PF00205"/>
    </source>
</evidence>
<dbReference type="GO" id="GO:0009097">
    <property type="term" value="P:isoleucine biosynthetic process"/>
    <property type="evidence" value="ECO:0007669"/>
    <property type="project" value="TreeGrafter"/>
</dbReference>
<reference evidence="8 9" key="1">
    <citation type="submission" date="2014-12" db="EMBL/GenBank/DDBJ databases">
        <title>Denitrispirillum autotrophicum gen. nov., sp. nov., Denitrifying, Facultatively Autotrophic Bacteria Isolated from Rice Paddy Soil.</title>
        <authorList>
            <person name="Ishii S."/>
            <person name="Ashida N."/>
            <person name="Ohno H."/>
            <person name="Otsuka S."/>
            <person name="Yokota A."/>
            <person name="Senoo K."/>
        </authorList>
    </citation>
    <scope>NUCLEOTIDE SEQUENCE [LARGE SCALE GENOMIC DNA]</scope>
    <source>
        <strain evidence="8 9">TSA66</strain>
    </source>
</reference>
<dbReference type="Gene3D" id="3.40.50.1220">
    <property type="entry name" value="TPP-binding domain"/>
    <property type="match status" value="1"/>
</dbReference>
<evidence type="ECO:0000259" key="7">
    <source>
        <dbReference type="Pfam" id="PF02776"/>
    </source>
</evidence>
<dbReference type="Pfam" id="PF00205">
    <property type="entry name" value="TPP_enzyme_M"/>
    <property type="match status" value="1"/>
</dbReference>
<dbReference type="Gene3D" id="3.40.50.970">
    <property type="match status" value="2"/>
</dbReference>